<dbReference type="Proteomes" id="UP000631553">
    <property type="component" value="Unassembled WGS sequence"/>
</dbReference>
<comment type="caution">
    <text evidence="1">The sequence shown here is derived from an EMBL/GenBank/DDBJ whole genome shotgun (WGS) entry which is preliminary data.</text>
</comment>
<accession>A0ABX2RPY7</accession>
<protein>
    <submittedName>
        <fullName evidence="1">Uncharacterized protein</fullName>
    </submittedName>
</protein>
<evidence type="ECO:0000313" key="2">
    <source>
        <dbReference type="Proteomes" id="UP000631553"/>
    </source>
</evidence>
<reference evidence="1 2" key="1">
    <citation type="submission" date="2020-07" db="EMBL/GenBank/DDBJ databases">
        <title>Sequencing the genomes of 1000 actinobacteria strains.</title>
        <authorList>
            <person name="Klenk H.-P."/>
        </authorList>
    </citation>
    <scope>NUCLEOTIDE SEQUENCE [LARGE SCALE GENOMIC DNA]</scope>
    <source>
        <strain evidence="1 2">DSM 43814</strain>
    </source>
</reference>
<gene>
    <name evidence="1" type="ORF">HDA35_004379</name>
</gene>
<name>A0ABX2RPY7_9ACTN</name>
<evidence type="ECO:0000313" key="1">
    <source>
        <dbReference type="EMBL" id="NYF58548.1"/>
    </source>
</evidence>
<keyword evidence="2" id="KW-1185">Reference proteome</keyword>
<dbReference type="EMBL" id="JACCCQ010000001">
    <property type="protein sequence ID" value="NYF58548.1"/>
    <property type="molecule type" value="Genomic_DNA"/>
</dbReference>
<sequence length="70" mass="7341">MVRNVAAFVAIPRAAAKAAADARAERKPWTQGEVKAFLTGITGERLYAPCLLSLMGLRAGGGVRAALVRC</sequence>
<dbReference type="RefSeq" id="WP_179800958.1">
    <property type="nucleotide sequence ID" value="NZ_JACCCQ010000001.1"/>
</dbReference>
<proteinExistence type="predicted"/>
<organism evidence="1 2">
    <name type="scientific">Micromonospora purpureochromogenes</name>
    <dbReference type="NCBI Taxonomy" id="47872"/>
    <lineage>
        <taxon>Bacteria</taxon>
        <taxon>Bacillati</taxon>
        <taxon>Actinomycetota</taxon>
        <taxon>Actinomycetes</taxon>
        <taxon>Micromonosporales</taxon>
        <taxon>Micromonosporaceae</taxon>
        <taxon>Micromonospora</taxon>
    </lineage>
</organism>